<dbReference type="Gene3D" id="2.50.20.20">
    <property type="match status" value="1"/>
</dbReference>
<protein>
    <submittedName>
        <fullName evidence="3">Uncharacterized protein</fullName>
    </submittedName>
</protein>
<dbReference type="EMBL" id="OMOD01000161">
    <property type="protein sequence ID" value="SPF46465.1"/>
    <property type="molecule type" value="Genomic_DNA"/>
</dbReference>
<dbReference type="Proteomes" id="UP000238701">
    <property type="component" value="Unassembled WGS sequence"/>
</dbReference>
<evidence type="ECO:0000313" key="4">
    <source>
        <dbReference type="Proteomes" id="UP000238701"/>
    </source>
</evidence>
<evidence type="ECO:0000256" key="1">
    <source>
        <dbReference type="ARBA" id="ARBA00022729"/>
    </source>
</evidence>
<evidence type="ECO:0000313" key="3">
    <source>
        <dbReference type="EMBL" id="SPF46465.1"/>
    </source>
</evidence>
<accession>A0A2U3L3G6</accession>
<evidence type="ECO:0000256" key="2">
    <source>
        <dbReference type="SAM" id="MobiDB-lite"/>
    </source>
</evidence>
<dbReference type="InterPro" id="IPR029046">
    <property type="entry name" value="LolA/LolB/LppX"/>
</dbReference>
<organism evidence="3 4">
    <name type="scientific">Candidatus Sulfotelmatobacter kueseliae</name>
    <dbReference type="NCBI Taxonomy" id="2042962"/>
    <lineage>
        <taxon>Bacteria</taxon>
        <taxon>Pseudomonadati</taxon>
        <taxon>Acidobacteriota</taxon>
        <taxon>Terriglobia</taxon>
        <taxon>Terriglobales</taxon>
        <taxon>Candidatus Korobacteraceae</taxon>
        <taxon>Candidatus Sulfotelmatobacter</taxon>
    </lineage>
</organism>
<proteinExistence type="predicted"/>
<gene>
    <name evidence="3" type="ORF">SBA1_650014</name>
</gene>
<feature type="region of interest" description="Disordered" evidence="2">
    <location>
        <begin position="42"/>
        <end position="63"/>
    </location>
</feature>
<sequence>MWGAGVRNTAIAATLAFGTFCLVQVNSAQDRPLGDVARETRAQTAQSKPAKTLASDGPETAVTASDDPLEVITKAATAMLRDNSHRCHEMASGNSGPRPGWTQETWTEFGNDRLRISGAQEHQPVETIFIGKDGYRKIGSGPWTKVDPMEMAWYQTWTSPAAFKLPDELKFGYKPGDLKLTGPEVIRGVSTFHYQFKVRDSFIDRTVDIWVGAGDALPRKTEMMTYDLKMGTSWHTMTECTYGIEIKIEAPM</sequence>
<name>A0A2U3L3G6_9BACT</name>
<dbReference type="AlphaFoldDB" id="A0A2U3L3G6"/>
<keyword evidence="1" id="KW-0732">Signal</keyword>
<dbReference type="SUPFAM" id="SSF89392">
    <property type="entry name" value="Prokaryotic lipoproteins and lipoprotein localization factors"/>
    <property type="match status" value="1"/>
</dbReference>
<reference evidence="4" key="1">
    <citation type="submission" date="2018-02" db="EMBL/GenBank/DDBJ databases">
        <authorList>
            <person name="Hausmann B."/>
        </authorList>
    </citation>
    <scope>NUCLEOTIDE SEQUENCE [LARGE SCALE GENOMIC DNA]</scope>
    <source>
        <strain evidence="4">Peat soil MAG SbA1</strain>
    </source>
</reference>